<dbReference type="InterPro" id="IPR036928">
    <property type="entry name" value="AS_sf"/>
</dbReference>
<dbReference type="PROSITE" id="PS00571">
    <property type="entry name" value="AMIDASES"/>
    <property type="match status" value="1"/>
</dbReference>
<dbReference type="PANTHER" id="PTHR11895:SF7">
    <property type="entry name" value="GLUTAMYL-TRNA(GLN) AMIDOTRANSFERASE SUBUNIT A, MITOCHONDRIAL"/>
    <property type="match status" value="1"/>
</dbReference>
<dbReference type="Pfam" id="PF01425">
    <property type="entry name" value="Amidase"/>
    <property type="match status" value="1"/>
</dbReference>
<accession>A0A6J7FXL3</accession>
<dbReference type="GO" id="GO:0003824">
    <property type="term" value="F:catalytic activity"/>
    <property type="evidence" value="ECO:0007669"/>
    <property type="project" value="InterPro"/>
</dbReference>
<dbReference type="SUPFAM" id="SSF75304">
    <property type="entry name" value="Amidase signature (AS) enzymes"/>
    <property type="match status" value="1"/>
</dbReference>
<dbReference type="InterPro" id="IPR000120">
    <property type="entry name" value="Amidase"/>
</dbReference>
<dbReference type="InterPro" id="IPR023631">
    <property type="entry name" value="Amidase_dom"/>
</dbReference>
<dbReference type="PANTHER" id="PTHR11895">
    <property type="entry name" value="TRANSAMIDASE"/>
    <property type="match status" value="1"/>
</dbReference>
<sequence length="473" mass="50380">MSEAASPLDSSAVDLARAIRDGKISPVEVMELTLARIDARNPELNAVIWLDRDLARESARESERRISSGGEVRPFEGVPLPLKDFVNAVGQPNTMGSRAIDDAPAQKDELVVSLFRNAGFSFVGRTNTPEFVTLTDTVNSRYGATRNPWNSERSAGGSSGGAGSAVAAGLATVAHASDGGGSIRVPASMNGLVGFKPSRARVPSGFGHWFFASTDGVLTRTVEDTAAILDVLAPGDRTGWFATQRPVRPFVQELHPAESGLRIGILSLSNVGVDVDDDCVAAADLAARHLESLGHHVSTVDAYLFDPPTIGAFVGQVMSAYLANSAITDPSLCDPFIQYRLDQARAFSSIDYVALEMDIQTQARRVVAQWGDKFDVLLTPTMATTVPPLGQVYAEANEDPAGERILERRTATFTISANLSGLPAASFPVGVDRDGMPVGVQLIAGPGDEAALFQLGHSLEQEFLWHQRRPAAT</sequence>
<organism evidence="2">
    <name type="scientific">freshwater metagenome</name>
    <dbReference type="NCBI Taxonomy" id="449393"/>
    <lineage>
        <taxon>unclassified sequences</taxon>
        <taxon>metagenomes</taxon>
        <taxon>ecological metagenomes</taxon>
    </lineage>
</organism>
<dbReference type="EMBL" id="CAFBMB010000052">
    <property type="protein sequence ID" value="CAB4898884.1"/>
    <property type="molecule type" value="Genomic_DNA"/>
</dbReference>
<proteinExistence type="predicted"/>
<gene>
    <name evidence="2" type="ORF">UFOPK3516_00834</name>
</gene>
<dbReference type="Gene3D" id="3.90.1300.10">
    <property type="entry name" value="Amidase signature (AS) domain"/>
    <property type="match status" value="1"/>
</dbReference>
<evidence type="ECO:0000313" key="2">
    <source>
        <dbReference type="EMBL" id="CAB4898884.1"/>
    </source>
</evidence>
<protein>
    <submittedName>
        <fullName evidence="2">Unannotated protein</fullName>
    </submittedName>
</protein>
<name>A0A6J7FXL3_9ZZZZ</name>
<dbReference type="InterPro" id="IPR020556">
    <property type="entry name" value="Amidase_CS"/>
</dbReference>
<evidence type="ECO:0000259" key="1">
    <source>
        <dbReference type="Pfam" id="PF01425"/>
    </source>
</evidence>
<reference evidence="2" key="1">
    <citation type="submission" date="2020-05" db="EMBL/GenBank/DDBJ databases">
        <authorList>
            <person name="Chiriac C."/>
            <person name="Salcher M."/>
            <person name="Ghai R."/>
            <person name="Kavagutti S V."/>
        </authorList>
    </citation>
    <scope>NUCLEOTIDE SEQUENCE</scope>
</reference>
<dbReference type="AlphaFoldDB" id="A0A6J7FXL3"/>
<feature type="domain" description="Amidase" evidence="1">
    <location>
        <begin position="28"/>
        <end position="452"/>
    </location>
</feature>